<keyword evidence="8" id="KW-0812">Transmembrane</keyword>
<dbReference type="EMBL" id="VHLH01000001">
    <property type="protein sequence ID" value="TPW32728.1"/>
    <property type="molecule type" value="Genomic_DNA"/>
</dbReference>
<evidence type="ECO:0000256" key="5">
    <source>
        <dbReference type="ARBA" id="ARBA00022777"/>
    </source>
</evidence>
<evidence type="ECO:0000313" key="10">
    <source>
        <dbReference type="EMBL" id="TPW32728.1"/>
    </source>
</evidence>
<dbReference type="PRINTS" id="PR00344">
    <property type="entry name" value="BCTRLSENSOR"/>
</dbReference>
<keyword evidence="6" id="KW-0902">Two-component regulatory system</keyword>
<evidence type="ECO:0000259" key="9">
    <source>
        <dbReference type="PROSITE" id="PS50109"/>
    </source>
</evidence>
<dbReference type="PANTHER" id="PTHR43711">
    <property type="entry name" value="TWO-COMPONENT HISTIDINE KINASE"/>
    <property type="match status" value="1"/>
</dbReference>
<keyword evidence="11" id="KW-1185">Reference proteome</keyword>
<feature type="domain" description="Histidine kinase" evidence="9">
    <location>
        <begin position="296"/>
        <end position="516"/>
    </location>
</feature>
<evidence type="ECO:0000256" key="8">
    <source>
        <dbReference type="SAM" id="Phobius"/>
    </source>
</evidence>
<keyword evidence="8" id="KW-0472">Membrane</keyword>
<dbReference type="RefSeq" id="WP_141165030.1">
    <property type="nucleotide sequence ID" value="NZ_VHLH01000001.1"/>
</dbReference>
<feature type="transmembrane region" description="Helical" evidence="8">
    <location>
        <begin position="31"/>
        <end position="51"/>
    </location>
</feature>
<evidence type="ECO:0000256" key="2">
    <source>
        <dbReference type="ARBA" id="ARBA00012438"/>
    </source>
</evidence>
<dbReference type="OrthoDB" id="9801651at2"/>
<dbReference type="Gene3D" id="3.30.565.10">
    <property type="entry name" value="Histidine kinase-like ATPase, C-terminal domain"/>
    <property type="match status" value="1"/>
</dbReference>
<dbReference type="Pfam" id="PF00512">
    <property type="entry name" value="HisKA"/>
    <property type="match status" value="1"/>
</dbReference>
<dbReference type="PROSITE" id="PS50109">
    <property type="entry name" value="HIS_KIN"/>
    <property type="match status" value="1"/>
</dbReference>
<comment type="caution">
    <text evidence="10">The sequence shown here is derived from an EMBL/GenBank/DDBJ whole genome shotgun (WGS) entry which is preliminary data.</text>
</comment>
<dbReference type="InterPro" id="IPR050736">
    <property type="entry name" value="Sensor_HK_Regulatory"/>
</dbReference>
<dbReference type="SMART" id="SM00387">
    <property type="entry name" value="HATPase_c"/>
    <property type="match status" value="1"/>
</dbReference>
<feature type="region of interest" description="Disordered" evidence="7">
    <location>
        <begin position="540"/>
        <end position="561"/>
    </location>
</feature>
<evidence type="ECO:0000256" key="4">
    <source>
        <dbReference type="ARBA" id="ARBA00022679"/>
    </source>
</evidence>
<evidence type="ECO:0000313" key="11">
    <source>
        <dbReference type="Proteomes" id="UP000320314"/>
    </source>
</evidence>
<dbReference type="AlphaFoldDB" id="A0A506UHE7"/>
<dbReference type="GO" id="GO:0000155">
    <property type="term" value="F:phosphorelay sensor kinase activity"/>
    <property type="evidence" value="ECO:0007669"/>
    <property type="project" value="InterPro"/>
</dbReference>
<keyword evidence="3" id="KW-0597">Phosphoprotein</keyword>
<dbReference type="Pfam" id="PF02518">
    <property type="entry name" value="HATPase_c"/>
    <property type="match status" value="1"/>
</dbReference>
<dbReference type="InterPro" id="IPR003594">
    <property type="entry name" value="HATPase_dom"/>
</dbReference>
<dbReference type="InterPro" id="IPR005467">
    <property type="entry name" value="His_kinase_dom"/>
</dbReference>
<sequence>MMGIVARIDRFVAGWVRQDVLGERERRLQIACFRMLALAALALMTVLPIALATVLPVGTVLAASIGGSAMPLLMAAILSTAGSRAITGLSSMVLVAIAVLIVQRVIVLPSVVLPMSIAAPLAACLVYLGARLIVNPKGTVPEHDERPDAAPDHGAIYDRFAGLVLVHDRAGDVTGVHGADAGAFATWLTKPQGHGFYRAIHVADRLAFMQAVEAVRNGGTRQSVAIRMQRDMALSHEGQFVHLALDMTPLGEPGAVTGILTQARDVSAEKDERAALCTRVEQAERADAAKTRFLTAVSHEMRTPLNAIRGFSDVLAGDHVGPYLEGKQREYAGCIRQSGDHLLSLVNGLLDMSRVECGRYELTPATVDLAATIGRCEAMLHLQARERGVHLTSRIARHCAPLVADSGAIDQILINLVANAIKFTEKGGVVTIEAAQIGDRIRLSVSDTGVGIPAESLAVLGEPFVRGKSGPTIESEGCGLGICLTKGLVALHGGTFAIASEPGRGTVVTIEMARDGSGMEEARAPSETGGTVAIAFPPYLARREGNETETDAHDDAQARTA</sequence>
<evidence type="ECO:0000256" key="1">
    <source>
        <dbReference type="ARBA" id="ARBA00000085"/>
    </source>
</evidence>
<dbReference type="SUPFAM" id="SSF55874">
    <property type="entry name" value="ATPase domain of HSP90 chaperone/DNA topoisomerase II/histidine kinase"/>
    <property type="match status" value="1"/>
</dbReference>
<feature type="transmembrane region" description="Helical" evidence="8">
    <location>
        <begin position="85"/>
        <end position="106"/>
    </location>
</feature>
<accession>A0A506UHE7</accession>
<dbReference type="SMART" id="SM00388">
    <property type="entry name" value="HisKA"/>
    <property type="match status" value="1"/>
</dbReference>
<evidence type="ECO:0000256" key="3">
    <source>
        <dbReference type="ARBA" id="ARBA00022553"/>
    </source>
</evidence>
<protein>
    <recommendedName>
        <fullName evidence="2">histidine kinase</fullName>
        <ecNumber evidence="2">2.7.13.3</ecNumber>
    </recommendedName>
</protein>
<keyword evidence="8" id="KW-1133">Transmembrane helix</keyword>
<dbReference type="PANTHER" id="PTHR43711:SF26">
    <property type="entry name" value="SENSOR HISTIDINE KINASE RCSC"/>
    <property type="match status" value="1"/>
</dbReference>
<organism evidence="10 11">
    <name type="scientific">Pararhizobium mangrovi</name>
    <dbReference type="NCBI Taxonomy" id="2590452"/>
    <lineage>
        <taxon>Bacteria</taxon>
        <taxon>Pseudomonadati</taxon>
        <taxon>Pseudomonadota</taxon>
        <taxon>Alphaproteobacteria</taxon>
        <taxon>Hyphomicrobiales</taxon>
        <taxon>Rhizobiaceae</taxon>
        <taxon>Rhizobium/Agrobacterium group</taxon>
        <taxon>Pararhizobium</taxon>
    </lineage>
</organism>
<feature type="compositionally biased region" description="Basic and acidic residues" evidence="7">
    <location>
        <begin position="541"/>
        <end position="561"/>
    </location>
</feature>
<proteinExistence type="predicted"/>
<comment type="catalytic activity">
    <reaction evidence="1">
        <text>ATP + protein L-histidine = ADP + protein N-phospho-L-histidine.</text>
        <dbReference type="EC" id="2.7.13.3"/>
    </reaction>
</comment>
<dbReference type="CDD" id="cd00082">
    <property type="entry name" value="HisKA"/>
    <property type="match status" value="1"/>
</dbReference>
<reference evidence="10 11" key="1">
    <citation type="submission" date="2019-06" db="EMBL/GenBank/DDBJ databases">
        <authorList>
            <person name="Li M."/>
        </authorList>
    </citation>
    <scope>NUCLEOTIDE SEQUENCE [LARGE SCALE GENOMIC DNA]</scope>
    <source>
        <strain evidence="10 11">BGMRC6574</strain>
    </source>
</reference>
<evidence type="ECO:0000256" key="7">
    <source>
        <dbReference type="SAM" id="MobiDB-lite"/>
    </source>
</evidence>
<dbReference type="Gene3D" id="1.10.287.130">
    <property type="match status" value="1"/>
</dbReference>
<dbReference type="InterPro" id="IPR036890">
    <property type="entry name" value="HATPase_C_sf"/>
</dbReference>
<dbReference type="InterPro" id="IPR036097">
    <property type="entry name" value="HisK_dim/P_sf"/>
</dbReference>
<dbReference type="Proteomes" id="UP000320314">
    <property type="component" value="Unassembled WGS sequence"/>
</dbReference>
<dbReference type="InterPro" id="IPR003661">
    <property type="entry name" value="HisK_dim/P_dom"/>
</dbReference>
<keyword evidence="5 10" id="KW-0418">Kinase</keyword>
<name>A0A506UHE7_9HYPH</name>
<evidence type="ECO:0000256" key="6">
    <source>
        <dbReference type="ARBA" id="ARBA00023012"/>
    </source>
</evidence>
<dbReference type="EC" id="2.7.13.3" evidence="2"/>
<gene>
    <name evidence="10" type="ORF">FJU11_00430</name>
</gene>
<dbReference type="SUPFAM" id="SSF47384">
    <property type="entry name" value="Homodimeric domain of signal transducing histidine kinase"/>
    <property type="match status" value="1"/>
</dbReference>
<dbReference type="InterPro" id="IPR004358">
    <property type="entry name" value="Sig_transdc_His_kin-like_C"/>
</dbReference>
<keyword evidence="4" id="KW-0808">Transferase</keyword>
<feature type="transmembrane region" description="Helical" evidence="8">
    <location>
        <begin position="57"/>
        <end position="78"/>
    </location>
</feature>